<reference evidence="1 2" key="2">
    <citation type="submission" date="2020-03" db="EMBL/GenBank/DDBJ databases">
        <authorList>
            <person name="Ichikawa N."/>
            <person name="Kimura A."/>
            <person name="Kitahashi Y."/>
            <person name="Uohara A."/>
        </authorList>
    </citation>
    <scope>NUCLEOTIDE SEQUENCE [LARGE SCALE GENOMIC DNA]</scope>
    <source>
        <strain evidence="1 2">NBRC 108639</strain>
    </source>
</reference>
<comment type="caution">
    <text evidence="1">The sequence shown here is derived from an EMBL/GenBank/DDBJ whole genome shotgun (WGS) entry which is preliminary data.</text>
</comment>
<accession>A0A6V8K2U4</accession>
<protein>
    <submittedName>
        <fullName evidence="1">Uncharacterized protein</fullName>
    </submittedName>
</protein>
<name>A0A6V8K2U4_9ACTN</name>
<dbReference type="RefSeq" id="WP_173056995.1">
    <property type="nucleotide sequence ID" value="NZ_BAABGO010000001.1"/>
</dbReference>
<evidence type="ECO:0000313" key="2">
    <source>
        <dbReference type="Proteomes" id="UP000482800"/>
    </source>
</evidence>
<organism evidence="1 2">
    <name type="scientific">Phytohabitans houttuyneae</name>
    <dbReference type="NCBI Taxonomy" id="1076126"/>
    <lineage>
        <taxon>Bacteria</taxon>
        <taxon>Bacillati</taxon>
        <taxon>Actinomycetota</taxon>
        <taxon>Actinomycetes</taxon>
        <taxon>Micromonosporales</taxon>
        <taxon>Micromonosporaceae</taxon>
    </lineage>
</organism>
<dbReference type="EMBL" id="BLPF01000001">
    <property type="protein sequence ID" value="GFJ79462.1"/>
    <property type="molecule type" value="Genomic_DNA"/>
</dbReference>
<sequence>MPQWNATVEYDGTTSPEDAMTLAGRGDFVVVATDPQRDRTRISFGVTASTLRQATDDAWRQARTVTAGLINTSALSLRIITDHDLAAELERPTVPELVDTTGAREILDVRTHQRMSELEQRDDFPRPVAVVSGGRRIYTAASIKAFAKGWTRKSGRPPRAPRPEEAG</sequence>
<keyword evidence="2" id="KW-1185">Reference proteome</keyword>
<proteinExistence type="predicted"/>
<evidence type="ECO:0000313" key="1">
    <source>
        <dbReference type="EMBL" id="GFJ79462.1"/>
    </source>
</evidence>
<dbReference type="AlphaFoldDB" id="A0A6V8K2U4"/>
<gene>
    <name evidence="1" type="ORF">Phou_036420</name>
</gene>
<dbReference type="Proteomes" id="UP000482800">
    <property type="component" value="Unassembled WGS sequence"/>
</dbReference>
<reference evidence="1 2" key="1">
    <citation type="submission" date="2020-03" db="EMBL/GenBank/DDBJ databases">
        <title>Whole genome shotgun sequence of Phytohabitans houttuyneae NBRC 108639.</title>
        <authorList>
            <person name="Komaki H."/>
            <person name="Tamura T."/>
        </authorList>
    </citation>
    <scope>NUCLEOTIDE SEQUENCE [LARGE SCALE GENOMIC DNA]</scope>
    <source>
        <strain evidence="1 2">NBRC 108639</strain>
    </source>
</reference>